<keyword evidence="2" id="KW-1185">Reference proteome</keyword>
<accession>A0A8B9YCQ0</accession>
<dbReference type="Ensembl" id="ENSBGRT00000041328.1">
    <property type="protein sequence ID" value="ENSBGRP00000035723.1"/>
    <property type="gene ID" value="ENSBGRG00000022381.1"/>
</dbReference>
<organism evidence="1 2">
    <name type="scientific">Bos mutus grunniens</name>
    <name type="common">Wild yak</name>
    <name type="synonym">Bos grunniens</name>
    <dbReference type="NCBI Taxonomy" id="30521"/>
    <lineage>
        <taxon>Eukaryota</taxon>
        <taxon>Metazoa</taxon>
        <taxon>Chordata</taxon>
        <taxon>Craniata</taxon>
        <taxon>Vertebrata</taxon>
        <taxon>Euteleostomi</taxon>
        <taxon>Mammalia</taxon>
        <taxon>Eutheria</taxon>
        <taxon>Laurasiatheria</taxon>
        <taxon>Artiodactyla</taxon>
        <taxon>Ruminantia</taxon>
        <taxon>Pecora</taxon>
        <taxon>Bovidae</taxon>
        <taxon>Bovinae</taxon>
        <taxon>Bos</taxon>
    </lineage>
</organism>
<sequence>VLLSIEDSRSCLCLDSLSVPVTGELSIHSAAIHNPPFWTSSNNVWKENEIVGHCSALNRDNSKIEE</sequence>
<evidence type="ECO:0000313" key="1">
    <source>
        <dbReference type="Ensembl" id="ENSBGRP00000035723.1"/>
    </source>
</evidence>
<evidence type="ECO:0000313" key="2">
    <source>
        <dbReference type="Proteomes" id="UP000694520"/>
    </source>
</evidence>
<reference evidence="1" key="1">
    <citation type="submission" date="2019-05" db="EMBL/GenBank/DDBJ databases">
        <authorList>
            <person name="Zhang S."/>
            <person name="Liu J."/>
        </authorList>
    </citation>
    <scope>NUCLEOTIDE SEQUENCE [LARGE SCALE GENOMIC DNA]</scope>
</reference>
<dbReference type="AlphaFoldDB" id="A0A8B9YCQ0"/>
<reference evidence="1" key="2">
    <citation type="submission" date="2025-08" db="UniProtKB">
        <authorList>
            <consortium name="Ensembl"/>
        </authorList>
    </citation>
    <scope>IDENTIFICATION</scope>
</reference>
<dbReference type="GeneTree" id="ENSGT00960000190512"/>
<name>A0A8B9YCQ0_BOSMU</name>
<protein>
    <submittedName>
        <fullName evidence="1">Uncharacterized protein</fullName>
    </submittedName>
</protein>
<dbReference type="Proteomes" id="UP000694520">
    <property type="component" value="Chromosome 11"/>
</dbReference>
<proteinExistence type="predicted"/>
<reference evidence="1" key="3">
    <citation type="submission" date="2025-09" db="UniProtKB">
        <authorList>
            <consortium name="Ensembl"/>
        </authorList>
    </citation>
    <scope>IDENTIFICATION</scope>
</reference>